<name>A0ABX7WPA8_9GAMM</name>
<evidence type="ECO:0000313" key="2">
    <source>
        <dbReference type="EMBL" id="QTR45671.1"/>
    </source>
</evidence>
<dbReference type="Proteomes" id="UP000672039">
    <property type="component" value="Chromosome"/>
</dbReference>
<sequence length="47" mass="5235">MNFDLYVFLSVGILVLLGLGVALMFFYKRIVVDSALTVPYVTAPKCH</sequence>
<organism evidence="2 3">
    <name type="scientific">Thiothrix litoralis</name>
    <dbReference type="NCBI Taxonomy" id="2891210"/>
    <lineage>
        <taxon>Bacteria</taxon>
        <taxon>Pseudomonadati</taxon>
        <taxon>Pseudomonadota</taxon>
        <taxon>Gammaproteobacteria</taxon>
        <taxon>Thiotrichales</taxon>
        <taxon>Thiotrichaceae</taxon>
        <taxon>Thiothrix</taxon>
    </lineage>
</organism>
<feature type="transmembrane region" description="Helical" evidence="1">
    <location>
        <begin position="6"/>
        <end position="27"/>
    </location>
</feature>
<evidence type="ECO:0000256" key="1">
    <source>
        <dbReference type="SAM" id="Phobius"/>
    </source>
</evidence>
<keyword evidence="1" id="KW-1133">Transmembrane helix</keyword>
<keyword evidence="1" id="KW-0812">Transmembrane</keyword>
<gene>
    <name evidence="2" type="ORF">J9253_16940</name>
</gene>
<reference evidence="2 3" key="1">
    <citation type="submission" date="2021-04" db="EMBL/GenBank/DDBJ databases">
        <title>Genomics, taxonomy and metabolism of representatives of sulfur bacteria of the genus Thiothrix: Thiothrix fructosivorans QT, Thiothrix unzii A1T and three new species, Thiothrix subterranea sp. nov., Thiothrix litoralis sp. nov. and 'Candidatus Thiothrix anitrata' sp. nov.</title>
        <authorList>
            <person name="Ravin N.V."/>
            <person name="Smolyakov D."/>
            <person name="Rudenko T.S."/>
            <person name="Mardanov A.V."/>
            <person name="Beletsky A.V."/>
            <person name="Markov N.D."/>
            <person name="Fomenkov A.I."/>
            <person name="Roberts R.J."/>
            <person name="Karnachuk O.V."/>
            <person name="Novikov A."/>
            <person name="Grabovich M.Y."/>
        </authorList>
    </citation>
    <scope>NUCLEOTIDE SEQUENCE [LARGE SCALE GENOMIC DNA]</scope>
    <source>
        <strain evidence="2 3">AS</strain>
    </source>
</reference>
<accession>A0ABX7WPA8</accession>
<protein>
    <submittedName>
        <fullName evidence="2">Uncharacterized protein</fullName>
    </submittedName>
</protein>
<proteinExistence type="predicted"/>
<keyword evidence="1" id="KW-0472">Membrane</keyword>
<evidence type="ECO:0000313" key="3">
    <source>
        <dbReference type="Proteomes" id="UP000672039"/>
    </source>
</evidence>
<keyword evidence="3" id="KW-1185">Reference proteome</keyword>
<dbReference type="RefSeq" id="WP_210222069.1">
    <property type="nucleotide sequence ID" value="NZ_CP072801.1"/>
</dbReference>
<dbReference type="EMBL" id="CP072801">
    <property type="protein sequence ID" value="QTR45671.1"/>
    <property type="molecule type" value="Genomic_DNA"/>
</dbReference>